<comment type="caution">
    <text evidence="1">The sequence shown here is derived from an EMBL/GenBank/DDBJ whole genome shotgun (WGS) entry which is preliminary data.</text>
</comment>
<dbReference type="Proteomes" id="UP000281431">
    <property type="component" value="Unassembled WGS sequence"/>
</dbReference>
<dbReference type="AlphaFoldDB" id="A0A3N6MNZ0"/>
<evidence type="ECO:0000313" key="1">
    <source>
        <dbReference type="EMBL" id="RQG99240.1"/>
    </source>
</evidence>
<name>A0A3N6MNZ0_NATCH</name>
<protein>
    <submittedName>
        <fullName evidence="1">Uncharacterized protein</fullName>
    </submittedName>
</protein>
<organism evidence="1 2">
    <name type="scientific">Natrarchaeobius chitinivorans</name>
    <dbReference type="NCBI Taxonomy" id="1679083"/>
    <lineage>
        <taxon>Archaea</taxon>
        <taxon>Methanobacteriati</taxon>
        <taxon>Methanobacteriota</taxon>
        <taxon>Stenosarchaea group</taxon>
        <taxon>Halobacteria</taxon>
        <taxon>Halobacteriales</taxon>
        <taxon>Natrialbaceae</taxon>
        <taxon>Natrarchaeobius</taxon>
    </lineage>
</organism>
<dbReference type="Pfam" id="PF21811">
    <property type="entry name" value="RdfA"/>
    <property type="match status" value="1"/>
</dbReference>
<sequence length="218" mass="24201">MDFDPDHDDRSDSEPVSECCKVGRTSLSFDVPDAAREIASRRRDGESYRDLAEYFNVRLVERALERADVDSGRSVHAALVAGDVAAEVYRILRSGGGSDIRRAELRARLADAGVDVEQLESAFVSHVTIRSHLTECADVDARESPPSFEQTVNTTQWARTRASNVIQSTLDRAVEYDQLRTGPLEAELFVRVTCDECGESYYLAELLDSRTCSCQDTG</sequence>
<keyword evidence="2" id="KW-1185">Reference proteome</keyword>
<dbReference type="EMBL" id="REFZ01000010">
    <property type="protein sequence ID" value="RQG99240.1"/>
    <property type="molecule type" value="Genomic_DNA"/>
</dbReference>
<accession>A0A3N6MNZ0</accession>
<gene>
    <name evidence="1" type="ORF">EA472_15380</name>
</gene>
<reference evidence="1 2" key="1">
    <citation type="submission" date="2018-10" db="EMBL/GenBank/DDBJ databases">
        <title>Natrarchaeobius chitinivorans gen. nov., sp. nov., and Natrarchaeobius haloalkaliphilus sp. nov., alkaliphilic, chitin-utilizing haloarchaea from hypersaline alkaline lakes.</title>
        <authorList>
            <person name="Sorokin D.Y."/>
            <person name="Elcheninov A.G."/>
            <person name="Kostrikina N.A."/>
            <person name="Bale N.J."/>
            <person name="Sinninghe Damste J.S."/>
            <person name="Khijniak T.V."/>
            <person name="Kublanov I.V."/>
            <person name="Toshchakov S.V."/>
        </authorList>
    </citation>
    <scope>NUCLEOTIDE SEQUENCE [LARGE SCALE GENOMIC DNA]</scope>
    <source>
        <strain evidence="1 2">AArcht7</strain>
    </source>
</reference>
<evidence type="ECO:0000313" key="2">
    <source>
        <dbReference type="Proteomes" id="UP000281431"/>
    </source>
</evidence>
<dbReference type="OrthoDB" id="304916at2157"/>
<dbReference type="InterPro" id="IPR048925">
    <property type="entry name" value="RdfA"/>
</dbReference>
<proteinExistence type="predicted"/>